<evidence type="ECO:0000256" key="3">
    <source>
        <dbReference type="ARBA" id="ARBA00022884"/>
    </source>
</evidence>
<dbReference type="InterPro" id="IPR020094">
    <property type="entry name" value="TruA/RsuA/RluB/E/F_N"/>
</dbReference>
<dbReference type="EC" id="5.4.99.-" evidence="6"/>
<evidence type="ECO:0000256" key="2">
    <source>
        <dbReference type="ARBA" id="ARBA00008348"/>
    </source>
</evidence>
<dbReference type="Pfam" id="PF00849">
    <property type="entry name" value="PseudoU_synth_2"/>
    <property type="match status" value="1"/>
</dbReference>
<dbReference type="Proteomes" id="UP000231586">
    <property type="component" value="Unassembled WGS sequence"/>
</dbReference>
<dbReference type="CDD" id="cd02870">
    <property type="entry name" value="PseudoU_synth_RsuA_like"/>
    <property type="match status" value="1"/>
</dbReference>
<organism evidence="9 10">
    <name type="scientific">Luteimicrobium subarcticum</name>
    <dbReference type="NCBI Taxonomy" id="620910"/>
    <lineage>
        <taxon>Bacteria</taxon>
        <taxon>Bacillati</taxon>
        <taxon>Actinomycetota</taxon>
        <taxon>Actinomycetes</taxon>
        <taxon>Micrococcales</taxon>
        <taxon>Luteimicrobium</taxon>
    </lineage>
</organism>
<evidence type="ECO:0000313" key="9">
    <source>
        <dbReference type="EMBL" id="PJI85418.1"/>
    </source>
</evidence>
<dbReference type="PANTHER" id="PTHR47683:SF2">
    <property type="entry name" value="RNA-BINDING S4 DOMAIN-CONTAINING PROTEIN"/>
    <property type="match status" value="1"/>
</dbReference>
<dbReference type="Pfam" id="PF01479">
    <property type="entry name" value="S4"/>
    <property type="match status" value="1"/>
</dbReference>
<name>A0A2M8W3C7_9MICO</name>
<dbReference type="GO" id="GO:0000455">
    <property type="term" value="P:enzyme-directed rRNA pseudouridine synthesis"/>
    <property type="evidence" value="ECO:0007669"/>
    <property type="project" value="UniProtKB-ARBA"/>
</dbReference>
<comment type="caution">
    <text evidence="9">The sequence shown here is derived from an EMBL/GenBank/DDBJ whole genome shotgun (WGS) entry which is preliminary data.</text>
</comment>
<dbReference type="InterPro" id="IPR036986">
    <property type="entry name" value="S4_RNA-bd_sf"/>
</dbReference>
<dbReference type="FunFam" id="3.30.70.1560:FF:000001">
    <property type="entry name" value="Pseudouridine synthase"/>
    <property type="match status" value="1"/>
</dbReference>
<gene>
    <name evidence="9" type="ORF">CLV34_2930</name>
</gene>
<dbReference type="CDD" id="cd00165">
    <property type="entry name" value="S4"/>
    <property type="match status" value="1"/>
</dbReference>
<dbReference type="OrthoDB" id="9807213at2"/>
<dbReference type="Gene3D" id="3.30.70.1560">
    <property type="entry name" value="Alpha-L RNA-binding motif"/>
    <property type="match status" value="1"/>
</dbReference>
<dbReference type="SUPFAM" id="SSF55174">
    <property type="entry name" value="Alpha-L RNA-binding motif"/>
    <property type="match status" value="1"/>
</dbReference>
<dbReference type="SMART" id="SM00363">
    <property type="entry name" value="S4"/>
    <property type="match status" value="1"/>
</dbReference>
<accession>A0A2M8W3C7</accession>
<protein>
    <recommendedName>
        <fullName evidence="6">Pseudouridine synthase</fullName>
        <ecNumber evidence="6">5.4.99.-</ecNumber>
    </recommendedName>
</protein>
<evidence type="ECO:0000259" key="8">
    <source>
        <dbReference type="SMART" id="SM00363"/>
    </source>
</evidence>
<feature type="domain" description="RNA-binding S4" evidence="8">
    <location>
        <begin position="26"/>
        <end position="94"/>
    </location>
</feature>
<dbReference type="InterPro" id="IPR002942">
    <property type="entry name" value="S4_RNA-bd"/>
</dbReference>
<comment type="similarity">
    <text evidence="2 6">Belongs to the pseudouridine synthase RsuA family.</text>
</comment>
<dbReference type="InterPro" id="IPR020103">
    <property type="entry name" value="PsdUridine_synth_cat_dom_sf"/>
</dbReference>
<dbReference type="Gene3D" id="3.10.290.10">
    <property type="entry name" value="RNA-binding S4 domain"/>
    <property type="match status" value="1"/>
</dbReference>
<evidence type="ECO:0000256" key="1">
    <source>
        <dbReference type="ARBA" id="ARBA00000073"/>
    </source>
</evidence>
<dbReference type="GO" id="GO:0005829">
    <property type="term" value="C:cytosol"/>
    <property type="evidence" value="ECO:0007669"/>
    <property type="project" value="UniProtKB-ARBA"/>
</dbReference>
<dbReference type="InterPro" id="IPR042092">
    <property type="entry name" value="PsdUridine_s_RsuA/RluB/E/F_cat"/>
</dbReference>
<dbReference type="GO" id="GO:0003723">
    <property type="term" value="F:RNA binding"/>
    <property type="evidence" value="ECO:0007669"/>
    <property type="project" value="UniProtKB-KW"/>
</dbReference>
<dbReference type="InterPro" id="IPR050343">
    <property type="entry name" value="RsuA_PseudoU_synthase"/>
</dbReference>
<dbReference type="PANTHER" id="PTHR47683">
    <property type="entry name" value="PSEUDOURIDINE SYNTHASE FAMILY PROTEIN-RELATED"/>
    <property type="match status" value="1"/>
</dbReference>
<dbReference type="PROSITE" id="PS01149">
    <property type="entry name" value="PSI_RSU"/>
    <property type="match status" value="1"/>
</dbReference>
<evidence type="ECO:0000256" key="6">
    <source>
        <dbReference type="RuleBase" id="RU003887"/>
    </source>
</evidence>
<keyword evidence="4 6" id="KW-0413">Isomerase</keyword>
<dbReference type="AlphaFoldDB" id="A0A2M8W3C7"/>
<sequence length="263" mass="28734">MSPRNDRTPPRQGGTPPRDVHDPDGVRLQKVLATAGYGSRRACEEIIAAGRVEVDGVRVTALGVRVDPKKAVVHVDGLRVQLDTSLVTVALNKPLGVVSTMDDEEGRPDLRQFVADRNERLYHVGRLDLDTEGLLLLTNDGELANRLMHPRYEVAKTYLATLQGRVPNGLGATLKAGVMLEDGLATPDAYKVVDRTPDQSLVEVTLHEGRNRIVRRLFEELGFPVTRLLRTSFGPVRLGTLRPGSTRVLGREELGSLMAGVGL</sequence>
<reference evidence="9 10" key="1">
    <citation type="submission" date="2017-11" db="EMBL/GenBank/DDBJ databases">
        <title>Genomic Encyclopedia of Archaeal and Bacterial Type Strains, Phase II (KMG-II): From Individual Species to Whole Genera.</title>
        <authorList>
            <person name="Goeker M."/>
        </authorList>
    </citation>
    <scope>NUCLEOTIDE SEQUENCE [LARGE SCALE GENOMIC DNA]</scope>
    <source>
        <strain evidence="9 10">DSM 22413</strain>
    </source>
</reference>
<dbReference type="RefSeq" id="WP_100351046.1">
    <property type="nucleotide sequence ID" value="NZ_PGTZ01000012.1"/>
</dbReference>
<dbReference type="InterPro" id="IPR000748">
    <property type="entry name" value="PsdUridine_synth_RsuA/RluB/E/F"/>
</dbReference>
<dbReference type="GO" id="GO:0120159">
    <property type="term" value="F:rRNA pseudouridine synthase activity"/>
    <property type="evidence" value="ECO:0007669"/>
    <property type="project" value="UniProtKB-ARBA"/>
</dbReference>
<evidence type="ECO:0000313" key="10">
    <source>
        <dbReference type="Proteomes" id="UP000231586"/>
    </source>
</evidence>
<dbReference type="EMBL" id="PGTZ01000012">
    <property type="protein sequence ID" value="PJI85418.1"/>
    <property type="molecule type" value="Genomic_DNA"/>
</dbReference>
<dbReference type="FunFam" id="3.10.290.10:FF:000003">
    <property type="entry name" value="Pseudouridine synthase"/>
    <property type="match status" value="1"/>
</dbReference>
<dbReference type="NCBIfam" id="TIGR00093">
    <property type="entry name" value="pseudouridine synthase"/>
    <property type="match status" value="1"/>
</dbReference>
<dbReference type="InterPro" id="IPR018496">
    <property type="entry name" value="PsdUridine_synth_RsuA/RluB_CS"/>
</dbReference>
<evidence type="ECO:0000256" key="4">
    <source>
        <dbReference type="ARBA" id="ARBA00023235"/>
    </source>
</evidence>
<dbReference type="SUPFAM" id="SSF55120">
    <property type="entry name" value="Pseudouridine synthase"/>
    <property type="match status" value="1"/>
</dbReference>
<keyword evidence="10" id="KW-1185">Reference proteome</keyword>
<evidence type="ECO:0000256" key="5">
    <source>
        <dbReference type="PROSITE-ProRule" id="PRU00182"/>
    </source>
</evidence>
<proteinExistence type="inferred from homology"/>
<feature type="region of interest" description="Disordered" evidence="7">
    <location>
        <begin position="1"/>
        <end position="24"/>
    </location>
</feature>
<dbReference type="PROSITE" id="PS50889">
    <property type="entry name" value="S4"/>
    <property type="match status" value="1"/>
</dbReference>
<keyword evidence="3 5" id="KW-0694">RNA-binding</keyword>
<dbReference type="InterPro" id="IPR006145">
    <property type="entry name" value="PsdUridine_synth_RsuA/RluA"/>
</dbReference>
<evidence type="ECO:0000256" key="7">
    <source>
        <dbReference type="SAM" id="MobiDB-lite"/>
    </source>
</evidence>
<comment type="catalytic activity">
    <reaction evidence="1">
        <text>a uridine in RNA = a pseudouridine in RNA</text>
        <dbReference type="Rhea" id="RHEA:48348"/>
        <dbReference type="Rhea" id="RHEA-COMP:12068"/>
        <dbReference type="Rhea" id="RHEA-COMP:12069"/>
        <dbReference type="ChEBI" id="CHEBI:65314"/>
        <dbReference type="ChEBI" id="CHEBI:65315"/>
    </reaction>
</comment>
<dbReference type="Gene3D" id="3.30.70.580">
    <property type="entry name" value="Pseudouridine synthase I, catalytic domain, N-terminal subdomain"/>
    <property type="match status" value="1"/>
</dbReference>